<evidence type="ECO:0000313" key="10">
    <source>
        <dbReference type="Proteomes" id="UP000320239"/>
    </source>
</evidence>
<evidence type="ECO:0000256" key="3">
    <source>
        <dbReference type="ARBA" id="ARBA00022729"/>
    </source>
</evidence>
<keyword evidence="10" id="KW-1185">Reference proteome</keyword>
<feature type="signal peptide" evidence="7">
    <location>
        <begin position="1"/>
        <end position="24"/>
    </location>
</feature>
<comment type="caution">
    <text evidence="9">The sequence shown here is derived from an EMBL/GenBank/DDBJ whole genome shotgun (WGS) entry which is preliminary data.</text>
</comment>
<evidence type="ECO:0000256" key="1">
    <source>
        <dbReference type="ARBA" id="ARBA00007074"/>
    </source>
</evidence>
<keyword evidence="3 7" id="KW-0732">Signal</keyword>
<evidence type="ECO:0000256" key="7">
    <source>
        <dbReference type="SAM" id="SignalP"/>
    </source>
</evidence>
<evidence type="ECO:0000256" key="2">
    <source>
        <dbReference type="ARBA" id="ARBA00022670"/>
    </source>
</evidence>
<dbReference type="Proteomes" id="UP000320239">
    <property type="component" value="Unassembled WGS sequence"/>
</dbReference>
<evidence type="ECO:0000313" key="9">
    <source>
        <dbReference type="EMBL" id="TWG14416.1"/>
    </source>
</evidence>
<dbReference type="GO" id="GO:0008234">
    <property type="term" value="F:cysteine-type peptidase activity"/>
    <property type="evidence" value="ECO:0007669"/>
    <property type="project" value="UniProtKB-KW"/>
</dbReference>
<dbReference type="InterPro" id="IPR038765">
    <property type="entry name" value="Papain-like_cys_pep_sf"/>
</dbReference>
<dbReference type="InterPro" id="IPR013517">
    <property type="entry name" value="FG-GAP"/>
</dbReference>
<dbReference type="SUPFAM" id="SSF69318">
    <property type="entry name" value="Integrin alpha N-terminal domain"/>
    <property type="match status" value="1"/>
</dbReference>
<evidence type="ECO:0000256" key="4">
    <source>
        <dbReference type="ARBA" id="ARBA00022801"/>
    </source>
</evidence>
<keyword evidence="5" id="KW-0788">Thiol protease</keyword>
<gene>
    <name evidence="9" type="ORF">FHX34_104716</name>
</gene>
<dbReference type="RefSeq" id="WP_145830978.1">
    <property type="nucleotide sequence ID" value="NZ_VIWY01000004.1"/>
</dbReference>
<dbReference type="Gene3D" id="3.90.1720.10">
    <property type="entry name" value="endopeptidase domain like (from Nostoc punctiforme)"/>
    <property type="match status" value="1"/>
</dbReference>
<reference evidence="9 10" key="1">
    <citation type="submission" date="2019-06" db="EMBL/GenBank/DDBJ databases">
        <title>Sequencing the genomes of 1000 actinobacteria strains.</title>
        <authorList>
            <person name="Klenk H.-P."/>
        </authorList>
    </citation>
    <scope>NUCLEOTIDE SEQUENCE [LARGE SCALE GENOMIC DNA]</scope>
    <source>
        <strain evidence="9 10">DSM 43866</strain>
    </source>
</reference>
<sequence>MRTRHALRAAIAFAVVAGTVAAGAQPAPAVSPLGSVAAAAATTDTPSDPPLPEYPGLPPRGDTSAAVPTTGIPCDDNGSDLRPTRDQVLDRAQSWLDVGIPYSQSRCYENRYGDYRTDCSGFVSMAWGIGGSGSGHWTGNLLDKADKIARSSLKPGDALLRYTGDPHQNHVALFVKWSDAEHTKPVVIEQTGSSDTIRDTWSESYAAQYTPVRYNHIQEEDTRPYDSFTGDAKADLIVHSGTDVAVRQGSGNGFADLGVVSSGWGRFHGLQITNGMGRLYFADYNADHRTDMIVHNGTDISVRLNTTTGWTDLGVVTSGWGRFHGLQITNGMGRLYFADYNADGRADMIVHNGTDISVRLNTTTGWTDLGVITSGWGRFHGLQITNGMGRLYFADYNADGRADMIVHNGTDISVRLNTTTGWTDLGVITSGWGRFHGLQITNGMGRLYFADIDGDGRADMIVHNGTDVSVRKNTPTGFSDQGVVTTGWGRFHGLDTTDGMGRLYLA</sequence>
<comment type="similarity">
    <text evidence="1">Belongs to the peptidase C40 family.</text>
</comment>
<proteinExistence type="inferred from homology"/>
<feature type="compositionally biased region" description="Pro residues" evidence="6">
    <location>
        <begin position="47"/>
        <end position="58"/>
    </location>
</feature>
<keyword evidence="4" id="KW-0378">Hydrolase</keyword>
<keyword evidence="2" id="KW-0645">Protease</keyword>
<protein>
    <submittedName>
        <fullName evidence="9">VCBS repeat protein</fullName>
    </submittedName>
</protein>
<evidence type="ECO:0000256" key="5">
    <source>
        <dbReference type="ARBA" id="ARBA00022807"/>
    </source>
</evidence>
<dbReference type="Pfam" id="PF13517">
    <property type="entry name" value="FG-GAP_3"/>
    <property type="match status" value="2"/>
</dbReference>
<dbReference type="SUPFAM" id="SSF54001">
    <property type="entry name" value="Cysteine proteinases"/>
    <property type="match status" value="1"/>
</dbReference>
<feature type="region of interest" description="Disordered" evidence="6">
    <location>
        <begin position="40"/>
        <end position="82"/>
    </location>
</feature>
<dbReference type="InterPro" id="IPR000064">
    <property type="entry name" value="NLP_P60_dom"/>
</dbReference>
<name>A0A561VS29_ACTTI</name>
<feature type="domain" description="NlpC/P60" evidence="8">
    <location>
        <begin position="82"/>
        <end position="212"/>
    </location>
</feature>
<dbReference type="EMBL" id="VIWY01000004">
    <property type="protein sequence ID" value="TWG14416.1"/>
    <property type="molecule type" value="Genomic_DNA"/>
</dbReference>
<feature type="chain" id="PRO_5039538657" evidence="7">
    <location>
        <begin position="25"/>
        <end position="506"/>
    </location>
</feature>
<organism evidence="9 10">
    <name type="scientific">Actinoplanes teichomyceticus</name>
    <dbReference type="NCBI Taxonomy" id="1867"/>
    <lineage>
        <taxon>Bacteria</taxon>
        <taxon>Bacillati</taxon>
        <taxon>Actinomycetota</taxon>
        <taxon>Actinomycetes</taxon>
        <taxon>Micromonosporales</taxon>
        <taxon>Micromonosporaceae</taxon>
        <taxon>Actinoplanes</taxon>
    </lineage>
</organism>
<dbReference type="PROSITE" id="PS51935">
    <property type="entry name" value="NLPC_P60"/>
    <property type="match status" value="1"/>
</dbReference>
<dbReference type="AlphaFoldDB" id="A0A561VS29"/>
<dbReference type="InterPro" id="IPR028994">
    <property type="entry name" value="Integrin_alpha_N"/>
</dbReference>
<accession>A0A561VS29</accession>
<dbReference type="GO" id="GO:0006508">
    <property type="term" value="P:proteolysis"/>
    <property type="evidence" value="ECO:0007669"/>
    <property type="project" value="UniProtKB-KW"/>
</dbReference>
<evidence type="ECO:0000259" key="8">
    <source>
        <dbReference type="PROSITE" id="PS51935"/>
    </source>
</evidence>
<evidence type="ECO:0000256" key="6">
    <source>
        <dbReference type="SAM" id="MobiDB-lite"/>
    </source>
</evidence>